<dbReference type="InterPro" id="IPR004923">
    <property type="entry name" value="FTR1/Fip1/EfeU"/>
</dbReference>
<evidence type="ECO:0000313" key="7">
    <source>
        <dbReference type="EMBL" id="KAA2228300.1"/>
    </source>
</evidence>
<evidence type="ECO:0000256" key="3">
    <source>
        <dbReference type="ARBA" id="ARBA00022692"/>
    </source>
</evidence>
<keyword evidence="8" id="KW-1185">Reference proteome</keyword>
<evidence type="ECO:0000313" key="8">
    <source>
        <dbReference type="Proteomes" id="UP000323142"/>
    </source>
</evidence>
<accession>A0A5B2UP84</accession>
<evidence type="ECO:0000256" key="2">
    <source>
        <dbReference type="ARBA" id="ARBA00008333"/>
    </source>
</evidence>
<evidence type="ECO:0000256" key="6">
    <source>
        <dbReference type="SAM" id="Phobius"/>
    </source>
</evidence>
<dbReference type="PANTHER" id="PTHR31632:SF2">
    <property type="entry name" value="PLASMA MEMBRANE IRON PERMEASE"/>
    <property type="match status" value="1"/>
</dbReference>
<comment type="caution">
    <text evidence="7">The sequence shown here is derived from an EMBL/GenBank/DDBJ whole genome shotgun (WGS) entry which is preliminary data.</text>
</comment>
<name>A0A5B2UP84_9HYPH</name>
<reference evidence="7 8" key="2">
    <citation type="submission" date="2019-09" db="EMBL/GenBank/DDBJ databases">
        <authorList>
            <person name="Jin C."/>
        </authorList>
    </citation>
    <scope>NUCLEOTIDE SEQUENCE [LARGE SCALE GENOMIC DNA]</scope>
    <source>
        <strain evidence="7 8">BN140002</strain>
    </source>
</reference>
<proteinExistence type="inferred from homology"/>
<dbReference type="GO" id="GO:0033573">
    <property type="term" value="C:high-affinity iron permease complex"/>
    <property type="evidence" value="ECO:0007669"/>
    <property type="project" value="InterPro"/>
</dbReference>
<feature type="transmembrane region" description="Helical" evidence="6">
    <location>
        <begin position="37"/>
        <end position="56"/>
    </location>
</feature>
<dbReference type="Proteomes" id="UP000323142">
    <property type="component" value="Unassembled WGS sequence"/>
</dbReference>
<dbReference type="RefSeq" id="WP_188312157.1">
    <property type="nucleotide sequence ID" value="NZ_VUOA01000135.1"/>
</dbReference>
<keyword evidence="5 6" id="KW-0472">Membrane</keyword>
<gene>
    <name evidence="7" type="ORF">F0L46_25505</name>
</gene>
<keyword evidence="3 6" id="KW-0812">Transmembrane</keyword>
<feature type="transmembrane region" description="Helical" evidence="6">
    <location>
        <begin position="6"/>
        <end position="25"/>
    </location>
</feature>
<comment type="similarity">
    <text evidence="2">Belongs to the oxidase-dependent Fe transporter (OFeT) (TC 9.A.10.1) family.</text>
</comment>
<evidence type="ECO:0000256" key="1">
    <source>
        <dbReference type="ARBA" id="ARBA00004141"/>
    </source>
</evidence>
<protein>
    <submittedName>
        <fullName evidence="7">Iron transporter</fullName>
    </submittedName>
</protein>
<dbReference type="EMBL" id="VUOA01000135">
    <property type="protein sequence ID" value="KAA2228300.1"/>
    <property type="molecule type" value="Genomic_DNA"/>
</dbReference>
<evidence type="ECO:0000256" key="5">
    <source>
        <dbReference type="ARBA" id="ARBA00023136"/>
    </source>
</evidence>
<dbReference type="AlphaFoldDB" id="A0A5B2UP84"/>
<organism evidence="7 8">
    <name type="scientific">Salinarimonas soli</name>
    <dbReference type="NCBI Taxonomy" id="1638099"/>
    <lineage>
        <taxon>Bacteria</taxon>
        <taxon>Pseudomonadati</taxon>
        <taxon>Pseudomonadota</taxon>
        <taxon>Alphaproteobacteria</taxon>
        <taxon>Hyphomicrobiales</taxon>
        <taxon>Salinarimonadaceae</taxon>
        <taxon>Salinarimonas</taxon>
    </lineage>
</organism>
<comment type="subcellular location">
    <subcellularLocation>
        <location evidence="1">Membrane</location>
        <topology evidence="1">Multi-pass membrane protein</topology>
    </subcellularLocation>
</comment>
<dbReference type="PANTHER" id="PTHR31632">
    <property type="entry name" value="IRON TRANSPORTER FTH1"/>
    <property type="match status" value="1"/>
</dbReference>
<keyword evidence="4 6" id="KW-1133">Transmembrane helix</keyword>
<sequence>SINSTPFIGLALGIGIAVAFGFLMYKGAVRVNIGKLFRILGFLLVLVAAGILRYGVKDLQEANVLPGVHDYAFDISSVLTPGTWYAAALEGMFNF</sequence>
<dbReference type="GO" id="GO:0015093">
    <property type="term" value="F:ferrous iron transmembrane transporter activity"/>
    <property type="evidence" value="ECO:0007669"/>
    <property type="project" value="TreeGrafter"/>
</dbReference>
<feature type="non-terminal residue" evidence="7">
    <location>
        <position position="1"/>
    </location>
</feature>
<evidence type="ECO:0000256" key="4">
    <source>
        <dbReference type="ARBA" id="ARBA00022989"/>
    </source>
</evidence>
<reference evidence="7 8" key="1">
    <citation type="submission" date="2019-09" db="EMBL/GenBank/DDBJ databases">
        <title>Salinarimonas rosea gen. nov., sp. nov., a new member of the a-2 subgroup of the Proteobacteria.</title>
        <authorList>
            <person name="Liu J."/>
        </authorList>
    </citation>
    <scope>NUCLEOTIDE SEQUENCE [LARGE SCALE GENOMIC DNA]</scope>
    <source>
        <strain evidence="7 8">BN140002</strain>
    </source>
</reference>
<feature type="non-terminal residue" evidence="7">
    <location>
        <position position="95"/>
    </location>
</feature>
<dbReference type="Pfam" id="PF03239">
    <property type="entry name" value="FTR1"/>
    <property type="match status" value="1"/>
</dbReference>